<dbReference type="EMBL" id="CP039351">
    <property type="protein sequence ID" value="QCD98790.1"/>
    <property type="molecule type" value="Genomic_DNA"/>
</dbReference>
<feature type="region of interest" description="Disordered" evidence="1">
    <location>
        <begin position="87"/>
        <end position="111"/>
    </location>
</feature>
<evidence type="ECO:0000256" key="1">
    <source>
        <dbReference type="SAM" id="MobiDB-lite"/>
    </source>
</evidence>
<evidence type="ECO:0000313" key="2">
    <source>
        <dbReference type="EMBL" id="QCD98790.1"/>
    </source>
</evidence>
<dbReference type="AlphaFoldDB" id="A0A4D6MDD9"/>
<name>A0A4D6MDD9_VIGUN</name>
<dbReference type="Proteomes" id="UP000501690">
    <property type="component" value="Linkage Group LG7"/>
</dbReference>
<dbReference type="OrthoDB" id="1418691at2759"/>
<organism evidence="2 3">
    <name type="scientific">Vigna unguiculata</name>
    <name type="common">Cowpea</name>
    <dbReference type="NCBI Taxonomy" id="3917"/>
    <lineage>
        <taxon>Eukaryota</taxon>
        <taxon>Viridiplantae</taxon>
        <taxon>Streptophyta</taxon>
        <taxon>Embryophyta</taxon>
        <taxon>Tracheophyta</taxon>
        <taxon>Spermatophyta</taxon>
        <taxon>Magnoliopsida</taxon>
        <taxon>eudicotyledons</taxon>
        <taxon>Gunneridae</taxon>
        <taxon>Pentapetalae</taxon>
        <taxon>rosids</taxon>
        <taxon>fabids</taxon>
        <taxon>Fabales</taxon>
        <taxon>Fabaceae</taxon>
        <taxon>Papilionoideae</taxon>
        <taxon>50 kb inversion clade</taxon>
        <taxon>NPAAA clade</taxon>
        <taxon>indigoferoid/millettioid clade</taxon>
        <taxon>Phaseoleae</taxon>
        <taxon>Vigna</taxon>
    </lineage>
</organism>
<proteinExistence type="predicted"/>
<evidence type="ECO:0000313" key="3">
    <source>
        <dbReference type="Proteomes" id="UP000501690"/>
    </source>
</evidence>
<keyword evidence="3" id="KW-1185">Reference proteome</keyword>
<protein>
    <submittedName>
        <fullName evidence="2">Uncharacterized protein</fullName>
    </submittedName>
</protein>
<sequence length="181" mass="20448">MNGVLKAHQDEHRVIAPTNQNRMKIQKKKFMSNPCYNVGTYEGTYVGLMNLPPSYPFELSSSFYYHHHQKQQQPPLLPLPAVSPSVVNNGRNRSKEFSNRKPKQTTREELKKKPTMAFRTTPVGYTSSFRSTAMAGKGFGYGAENVDFSSWVFNLSPPPSSLPVPKFCVRRSKLSCNAETN</sequence>
<feature type="compositionally biased region" description="Basic and acidic residues" evidence="1">
    <location>
        <begin position="93"/>
        <end position="111"/>
    </location>
</feature>
<dbReference type="Gramene" id="Vigun08g006700.1.v1.2">
    <property type="protein sequence ID" value="Vigun08g006700.1.v1.2.CDS.1"/>
    <property type="gene ID" value="Vigun08g006700.v1.2"/>
</dbReference>
<reference evidence="2 3" key="1">
    <citation type="submission" date="2019-04" db="EMBL/GenBank/DDBJ databases">
        <title>An improved genome assembly and genetic linkage map for asparagus bean, Vigna unguiculata ssp. sesquipedialis.</title>
        <authorList>
            <person name="Xia Q."/>
            <person name="Zhang R."/>
            <person name="Dong Y."/>
        </authorList>
    </citation>
    <scope>NUCLEOTIDE SEQUENCE [LARGE SCALE GENOMIC DNA]</scope>
    <source>
        <tissue evidence="2">Leaf</tissue>
    </source>
</reference>
<gene>
    <name evidence="2" type="ORF">DEO72_LG7g67</name>
</gene>
<accession>A0A4D6MDD9</accession>